<proteinExistence type="predicted"/>
<keyword evidence="2" id="KW-1185">Reference proteome</keyword>
<gene>
    <name evidence="1" type="ORF">SAMN04487990_10568</name>
</gene>
<dbReference type="EMBL" id="FNQK01000005">
    <property type="protein sequence ID" value="SEA00007.1"/>
    <property type="molecule type" value="Genomic_DNA"/>
</dbReference>
<dbReference type="GO" id="GO:0033104">
    <property type="term" value="C:type VI protein secretion system complex"/>
    <property type="evidence" value="ECO:0007669"/>
    <property type="project" value="InterPro"/>
</dbReference>
<evidence type="ECO:0008006" key="3">
    <source>
        <dbReference type="Google" id="ProtNLM"/>
    </source>
</evidence>
<accession>A0A1H3XKQ2</accession>
<dbReference type="AlphaFoldDB" id="A0A1H3XKQ2"/>
<dbReference type="OrthoDB" id="955509at2"/>
<dbReference type="Proteomes" id="UP000198846">
    <property type="component" value="Unassembled WGS sequence"/>
</dbReference>
<dbReference type="STRING" id="283786.SAMN04487990_10568"/>
<organism evidence="1 2">
    <name type="scientific">Bizionia paragorgiae</name>
    <dbReference type="NCBI Taxonomy" id="283786"/>
    <lineage>
        <taxon>Bacteria</taxon>
        <taxon>Pseudomonadati</taxon>
        <taxon>Bacteroidota</taxon>
        <taxon>Flavobacteriia</taxon>
        <taxon>Flavobacteriales</taxon>
        <taxon>Flavobacteriaceae</taxon>
        <taxon>Bizionia</taxon>
    </lineage>
</organism>
<evidence type="ECO:0000313" key="1">
    <source>
        <dbReference type="EMBL" id="SEA00007.1"/>
    </source>
</evidence>
<dbReference type="RefSeq" id="WP_092133029.1">
    <property type="nucleotide sequence ID" value="NZ_FNQK01000005.1"/>
</dbReference>
<protein>
    <recommendedName>
        <fullName evidence="3">Type VI secretion system needle protein Hcp</fullName>
    </recommendedName>
</protein>
<dbReference type="InterPro" id="IPR041408">
    <property type="entry name" value="Hcp_Tssd"/>
</dbReference>
<sequence length="131" mass="14902">MSFLSKLTIDDESMNVLKCSFSFEQGADNTGRPSQRPKGGQISILIESTNKTDFLEWMISPNMVKSGEIIFYKRDNLSSLKTIIFKDAYCLKYVEDFDAVSDEPLQTSLVISAKELTVKDTTFRNNWPNKV</sequence>
<reference evidence="1 2" key="1">
    <citation type="submission" date="2016-10" db="EMBL/GenBank/DDBJ databases">
        <authorList>
            <person name="de Groot N.N."/>
        </authorList>
    </citation>
    <scope>NUCLEOTIDE SEQUENCE [LARGE SCALE GENOMIC DNA]</scope>
    <source>
        <strain evidence="1 2">DSM 23842</strain>
    </source>
</reference>
<evidence type="ECO:0000313" key="2">
    <source>
        <dbReference type="Proteomes" id="UP000198846"/>
    </source>
</evidence>
<dbReference type="Pfam" id="PF17642">
    <property type="entry name" value="TssD"/>
    <property type="match status" value="1"/>
</dbReference>
<name>A0A1H3XKQ2_BIZPA</name>